<dbReference type="Proteomes" id="UP000000591">
    <property type="component" value="Chromosome V"/>
</dbReference>
<dbReference type="eggNOG" id="ENOG502RZ48">
    <property type="taxonomic scope" value="Eukaryota"/>
</dbReference>
<dbReference type="GeneID" id="4620689"/>
<dbReference type="EMBL" id="AE016818">
    <property type="protein sequence ID" value="AAS52339.1"/>
    <property type="molecule type" value="Genomic_DNA"/>
</dbReference>
<reference evidence="12 13" key="1">
    <citation type="journal article" date="2004" name="Science">
        <title>The Ashbya gossypii genome as a tool for mapping the ancient Saccharomyces cerevisiae genome.</title>
        <authorList>
            <person name="Dietrich F.S."/>
            <person name="Voegeli S."/>
            <person name="Brachat S."/>
            <person name="Lerch A."/>
            <person name="Gates K."/>
            <person name="Steiner S."/>
            <person name="Mohr C."/>
            <person name="Pohlmann R."/>
            <person name="Luedi P."/>
            <person name="Choi S."/>
            <person name="Wing R.A."/>
            <person name="Flavier A."/>
            <person name="Gaffney T.D."/>
            <person name="Philippsen P."/>
        </authorList>
    </citation>
    <scope>NUCLEOTIDE SEQUENCE [LARGE SCALE GENOMIC DNA]</scope>
    <source>
        <strain evidence="13">ATCC 10895 / CBS 109.51 / FGSC 9923 / NRRL Y-1056</strain>
    </source>
</reference>
<keyword evidence="6" id="KW-0735">Signal-anchor</keyword>
<feature type="compositionally biased region" description="Basic and acidic residues" evidence="10">
    <location>
        <begin position="67"/>
        <end position="95"/>
    </location>
</feature>
<keyword evidence="9" id="KW-0325">Glycoprotein</keyword>
<accession>Q758U7</accession>
<dbReference type="OMA" id="MYCAFIG"/>
<organism evidence="12 13">
    <name type="scientific">Eremothecium gossypii (strain ATCC 10895 / CBS 109.51 / FGSC 9923 / NRRL Y-1056)</name>
    <name type="common">Yeast</name>
    <name type="synonym">Ashbya gossypii</name>
    <dbReference type="NCBI Taxonomy" id="284811"/>
    <lineage>
        <taxon>Eukaryota</taxon>
        <taxon>Fungi</taxon>
        <taxon>Dikarya</taxon>
        <taxon>Ascomycota</taxon>
        <taxon>Saccharomycotina</taxon>
        <taxon>Saccharomycetes</taxon>
        <taxon>Saccharomycetales</taxon>
        <taxon>Saccharomycetaceae</taxon>
        <taxon>Eremothecium</taxon>
    </lineage>
</organism>
<dbReference type="RefSeq" id="NP_984515.1">
    <property type="nucleotide sequence ID" value="NM_209868.1"/>
</dbReference>
<keyword evidence="5 11" id="KW-0812">Transmembrane</keyword>
<evidence type="ECO:0000256" key="3">
    <source>
        <dbReference type="ARBA" id="ARBA00022676"/>
    </source>
</evidence>
<protein>
    <submittedName>
        <fullName evidence="12">AEL345Wp</fullName>
    </submittedName>
</protein>
<evidence type="ECO:0000256" key="9">
    <source>
        <dbReference type="ARBA" id="ARBA00023180"/>
    </source>
</evidence>
<keyword evidence="8 11" id="KW-0472">Membrane</keyword>
<dbReference type="GO" id="GO:0000033">
    <property type="term" value="F:alpha-1,3-mannosyltransferase activity"/>
    <property type="evidence" value="ECO:0000318"/>
    <property type="project" value="GO_Central"/>
</dbReference>
<dbReference type="PANTHER" id="PTHR31392:SF1">
    <property type="entry name" value="ALPHA-1,3-MANNOSYLTRANSFERASE MNN1-RELATED"/>
    <property type="match status" value="1"/>
</dbReference>
<evidence type="ECO:0000256" key="11">
    <source>
        <dbReference type="SAM" id="Phobius"/>
    </source>
</evidence>
<feature type="transmembrane region" description="Helical" evidence="11">
    <location>
        <begin position="12"/>
        <end position="31"/>
    </location>
</feature>
<dbReference type="OrthoDB" id="430354at2759"/>
<evidence type="ECO:0000313" key="13">
    <source>
        <dbReference type="Proteomes" id="UP000000591"/>
    </source>
</evidence>
<dbReference type="HOGENOM" id="CLU_015387_1_0_1"/>
<dbReference type="SUPFAM" id="SSF53448">
    <property type="entry name" value="Nucleotide-diphospho-sugar transferases"/>
    <property type="match status" value="1"/>
</dbReference>
<evidence type="ECO:0000313" key="12">
    <source>
        <dbReference type="EMBL" id="AAS52339.1"/>
    </source>
</evidence>
<evidence type="ECO:0000256" key="8">
    <source>
        <dbReference type="ARBA" id="ARBA00023136"/>
    </source>
</evidence>
<dbReference type="FunCoup" id="Q758U7">
    <property type="interactions" value="25"/>
</dbReference>
<dbReference type="KEGG" id="ago:AGOS_AEL345W"/>
<evidence type="ECO:0000256" key="4">
    <source>
        <dbReference type="ARBA" id="ARBA00022679"/>
    </source>
</evidence>
<evidence type="ECO:0000256" key="6">
    <source>
        <dbReference type="ARBA" id="ARBA00022968"/>
    </source>
</evidence>
<keyword evidence="13" id="KW-1185">Reference proteome</keyword>
<dbReference type="AlphaFoldDB" id="Q758U7"/>
<comment type="subcellular location">
    <subcellularLocation>
        <location evidence="1">Membrane</location>
        <topology evidence="1">Single-pass type II membrane protein</topology>
    </subcellularLocation>
</comment>
<reference evidence="13" key="2">
    <citation type="journal article" date="2013" name="G3 (Bethesda)">
        <title>Genomes of Ashbya fungi isolated from insects reveal four mating-type loci, numerous translocations, lack of transposons, and distinct gene duplications.</title>
        <authorList>
            <person name="Dietrich F.S."/>
            <person name="Voegeli S."/>
            <person name="Kuo S."/>
            <person name="Philippsen P."/>
        </authorList>
    </citation>
    <scope>GENOME REANNOTATION</scope>
    <source>
        <strain evidence="13">ATCC 10895 / CBS 109.51 / FGSC 9923 / NRRL Y-1056</strain>
    </source>
</reference>
<sequence length="645" mass="74140">MAFFRGRLRPILGLITLAIVVSTCFLGLSLLTEEFNQGIVSSIHQWSPPSWLVKPSNGAKSVNEAKPQSEDKPSSESKPQSEDNSSSEDKPDDAKSSLLDLLTQEGPDVVALWDLQERCKRYFELTYRKEPAWSNQVPFLSRDIISDASYSAKLMERWRIFADCFIEGNEPLSTTLDGRVDIFDFQQRMYPFLTKVRRWEEIWPMITDLNTGEQYQPGHLKDGQRLTIDDNLSFWKNWQLFSKGRGITITAGAEHVEMLPRLLNVLDHIGNTLPIELINAADLPPTTIDKIAKYVQMKSNQTVRLVDCGKTLEHSYRSLITGFRHKWLAYIFNTFEEAVFIDLDAVPFVDLEKLFEVEGYKSEGILMFRDRSYDGEKPDDCPKAMRIMMPSPKEHTMWQHGSNYDKQVAEDELTKKPRDAGAATFYIKYMEGKSFHMAESGLIVMHKNKKLPSLLISLMLHMTFETHLCSHGDKEYLWLGQLVSGENYYVDPRPPAIIGVPQLVSNHGQVDEYKICSAQIAHMDDDGSILWVNGGLKNCKFDAVERDFEDYTEYFSKKYINKENLQKFYDLEVDMQMAFIPDFVDSDWVKAPECRAFTWCSTIKADSMEGAEYQSYIIKKGDPRLREYNKIAEIWSKAPYLSSIA</sequence>
<keyword evidence="3" id="KW-0328">Glycosyltransferase</keyword>
<evidence type="ECO:0000256" key="5">
    <source>
        <dbReference type="ARBA" id="ARBA00022692"/>
    </source>
</evidence>
<keyword evidence="4" id="KW-0808">Transferase</keyword>
<dbReference type="GO" id="GO:0006493">
    <property type="term" value="P:protein O-linked glycosylation"/>
    <property type="evidence" value="ECO:0000318"/>
    <property type="project" value="GO_Central"/>
</dbReference>
<dbReference type="GO" id="GO:0016020">
    <property type="term" value="C:membrane"/>
    <property type="evidence" value="ECO:0007669"/>
    <property type="project" value="UniProtKB-SubCell"/>
</dbReference>
<dbReference type="InterPro" id="IPR029044">
    <property type="entry name" value="Nucleotide-diphossugar_trans"/>
</dbReference>
<dbReference type="InterPro" id="IPR022751">
    <property type="entry name" value="Alpha_mannosyltransferase"/>
</dbReference>
<proteinExistence type="inferred from homology"/>
<gene>
    <name evidence="12" type="ORF">AGOS_AEL345W</name>
</gene>
<feature type="region of interest" description="Disordered" evidence="10">
    <location>
        <begin position="54"/>
        <end position="95"/>
    </location>
</feature>
<keyword evidence="7 11" id="KW-1133">Transmembrane helix</keyword>
<evidence type="ECO:0000256" key="10">
    <source>
        <dbReference type="SAM" id="MobiDB-lite"/>
    </source>
</evidence>
<dbReference type="CAZy" id="GT71">
    <property type="family name" value="Glycosyltransferase Family 71"/>
</dbReference>
<dbReference type="Pfam" id="PF11051">
    <property type="entry name" value="Mannosyl_trans3"/>
    <property type="match status" value="1"/>
</dbReference>
<comment type="similarity">
    <text evidence="2">Belongs to the MNN1/MNT family.</text>
</comment>
<evidence type="ECO:0000256" key="2">
    <source>
        <dbReference type="ARBA" id="ARBA00009105"/>
    </source>
</evidence>
<dbReference type="GO" id="GO:0005794">
    <property type="term" value="C:Golgi apparatus"/>
    <property type="evidence" value="ECO:0000318"/>
    <property type="project" value="GO_Central"/>
</dbReference>
<name>Q758U7_EREGS</name>
<dbReference type="PANTHER" id="PTHR31392">
    <property type="entry name" value="ALPHA-1,3-MANNOSYLTRANSFERASE MNN1-RELATED"/>
    <property type="match status" value="1"/>
</dbReference>
<evidence type="ECO:0000256" key="7">
    <source>
        <dbReference type="ARBA" id="ARBA00022989"/>
    </source>
</evidence>
<dbReference type="InParanoid" id="Q758U7"/>
<evidence type="ECO:0000256" key="1">
    <source>
        <dbReference type="ARBA" id="ARBA00004606"/>
    </source>
</evidence>